<keyword evidence="13" id="KW-1185">Reference proteome</keyword>
<dbReference type="EMBL" id="FRFG01000062">
    <property type="protein sequence ID" value="SHO58367.1"/>
    <property type="molecule type" value="Genomic_DNA"/>
</dbReference>
<evidence type="ECO:0000313" key="13">
    <source>
        <dbReference type="Proteomes" id="UP000184600"/>
    </source>
</evidence>
<keyword evidence="4" id="KW-0813">Transport</keyword>
<evidence type="ECO:0000256" key="5">
    <source>
        <dbReference type="ARBA" id="ARBA00022475"/>
    </source>
</evidence>
<keyword evidence="8" id="KW-0653">Protein transport</keyword>
<evidence type="ECO:0000256" key="10">
    <source>
        <dbReference type="ARBA" id="ARBA00030772"/>
    </source>
</evidence>
<dbReference type="RefSeq" id="WP_083601755.1">
    <property type="nucleotide sequence ID" value="NZ_AP024897.1"/>
</dbReference>
<evidence type="ECO:0000256" key="9">
    <source>
        <dbReference type="ARBA" id="ARBA00023136"/>
    </source>
</evidence>
<feature type="transmembrane region" description="Helical" evidence="11">
    <location>
        <begin position="6"/>
        <end position="31"/>
    </location>
</feature>
<evidence type="ECO:0000256" key="1">
    <source>
        <dbReference type="ARBA" id="ARBA00004533"/>
    </source>
</evidence>
<comment type="similarity">
    <text evidence="2">Belongs to the GSP N family.</text>
</comment>
<sequence length="255" mass="28529">MGRKKVVASVAGIGLIFCISLIAHLPAAFVLKFVQLPRGIELVSPKGTVWQGHLQQVRWQRQSLGTVDWRVHPFDLLTGRLFASVKFGRQSDFHIQGKGGIGASFSGKPFLQNFHFSVPAQTIVDHAPLPVPATAEGLLDVMVKEYVFREPFCEQANADFEWKNAQLSLMAQALPLEKVSANVVCDNNRITLKGKQRSLVLRSEYSVTMDANRKYKLDGWLQPAPGFPESMEKMLQMGLRANDQGRYNFKFNGQL</sequence>
<reference evidence="13" key="1">
    <citation type="submission" date="2016-12" db="EMBL/GenBank/DDBJ databases">
        <authorList>
            <person name="Rodrigo-Torres L."/>
            <person name="Arahal R.D."/>
            <person name="Lucena T."/>
        </authorList>
    </citation>
    <scope>NUCLEOTIDE SEQUENCE [LARGE SCALE GENOMIC DNA]</scope>
</reference>
<evidence type="ECO:0000256" key="2">
    <source>
        <dbReference type="ARBA" id="ARBA00007208"/>
    </source>
</evidence>
<keyword evidence="7 11" id="KW-0812">Transmembrane</keyword>
<keyword evidence="5" id="KW-1003">Cell membrane</keyword>
<keyword evidence="9 11" id="KW-0472">Membrane</keyword>
<proteinExistence type="inferred from homology"/>
<evidence type="ECO:0000256" key="6">
    <source>
        <dbReference type="ARBA" id="ARBA00022519"/>
    </source>
</evidence>
<dbReference type="Pfam" id="PF01203">
    <property type="entry name" value="T2SSN"/>
    <property type="match status" value="1"/>
</dbReference>
<evidence type="ECO:0000256" key="8">
    <source>
        <dbReference type="ARBA" id="ARBA00022927"/>
    </source>
</evidence>
<dbReference type="GO" id="GO:0005886">
    <property type="term" value="C:plasma membrane"/>
    <property type="evidence" value="ECO:0007669"/>
    <property type="project" value="UniProtKB-SubCell"/>
</dbReference>
<evidence type="ECO:0000256" key="3">
    <source>
        <dbReference type="ARBA" id="ARBA00021563"/>
    </source>
</evidence>
<name>A0A1M7Z0A7_9VIBR</name>
<dbReference type="GO" id="GO:0015627">
    <property type="term" value="C:type II protein secretion system complex"/>
    <property type="evidence" value="ECO:0007669"/>
    <property type="project" value="InterPro"/>
</dbReference>
<dbReference type="OrthoDB" id="6118198at2"/>
<gene>
    <name evidence="12" type="primary">outN</name>
    <name evidence="12" type="ORF">VQ7734_04139</name>
</gene>
<protein>
    <recommendedName>
        <fullName evidence="3">Type II secretion system protein N</fullName>
    </recommendedName>
    <alternativeName>
        <fullName evidence="10">General secretion pathway protein N</fullName>
    </alternativeName>
</protein>
<keyword evidence="6" id="KW-0997">Cell inner membrane</keyword>
<evidence type="ECO:0000256" key="11">
    <source>
        <dbReference type="SAM" id="Phobius"/>
    </source>
</evidence>
<organism evidence="12 13">
    <name type="scientific">Vibrio quintilis</name>
    <dbReference type="NCBI Taxonomy" id="1117707"/>
    <lineage>
        <taxon>Bacteria</taxon>
        <taxon>Pseudomonadati</taxon>
        <taxon>Pseudomonadota</taxon>
        <taxon>Gammaproteobacteria</taxon>
        <taxon>Vibrionales</taxon>
        <taxon>Vibrionaceae</taxon>
        <taxon>Vibrio</taxon>
    </lineage>
</organism>
<dbReference type="AlphaFoldDB" id="A0A1M7Z0A7"/>
<accession>A0A1M7Z0A7</accession>
<evidence type="ECO:0000256" key="4">
    <source>
        <dbReference type="ARBA" id="ARBA00022448"/>
    </source>
</evidence>
<dbReference type="STRING" id="1117707.VQ7734_04139"/>
<dbReference type="Proteomes" id="UP000184600">
    <property type="component" value="Unassembled WGS sequence"/>
</dbReference>
<evidence type="ECO:0000256" key="7">
    <source>
        <dbReference type="ARBA" id="ARBA00022692"/>
    </source>
</evidence>
<keyword evidence="11" id="KW-1133">Transmembrane helix</keyword>
<dbReference type="InterPro" id="IPR022792">
    <property type="entry name" value="T2SS_protein-GspN"/>
</dbReference>
<evidence type="ECO:0000313" key="12">
    <source>
        <dbReference type="EMBL" id="SHO58367.1"/>
    </source>
</evidence>
<dbReference type="GO" id="GO:0015628">
    <property type="term" value="P:protein secretion by the type II secretion system"/>
    <property type="evidence" value="ECO:0007669"/>
    <property type="project" value="InterPro"/>
</dbReference>
<comment type="subcellular location">
    <subcellularLocation>
        <location evidence="1">Cell inner membrane</location>
    </subcellularLocation>
</comment>